<dbReference type="InterPro" id="IPR009543">
    <property type="entry name" value="VPS13_VAB"/>
</dbReference>
<dbReference type="PANTHER" id="PTHR16166">
    <property type="entry name" value="VACUOLAR PROTEIN SORTING-ASSOCIATED PROTEIN VPS13"/>
    <property type="match status" value="1"/>
</dbReference>
<dbReference type="GO" id="GO:0006623">
    <property type="term" value="P:protein targeting to vacuole"/>
    <property type="evidence" value="ECO:0007669"/>
    <property type="project" value="TreeGrafter"/>
</dbReference>
<feature type="domain" description="Vacuolar protein sorting-associated protein 13 VPS13 adaptor binding" evidence="1">
    <location>
        <begin position="2528"/>
        <end position="2814"/>
    </location>
</feature>
<evidence type="ECO:0000313" key="2">
    <source>
        <dbReference type="EMBL" id="KAG6794158.1"/>
    </source>
</evidence>
<keyword evidence="3" id="KW-1185">Reference proteome</keyword>
<dbReference type="Pfam" id="PF25036">
    <property type="entry name" value="VPS13_VAB"/>
    <property type="match status" value="2"/>
</dbReference>
<name>A0A8X8DLN2_POPTO</name>
<evidence type="ECO:0000259" key="1">
    <source>
        <dbReference type="Pfam" id="PF25036"/>
    </source>
</evidence>
<gene>
    <name evidence="2" type="ORF">POTOM_003393</name>
</gene>
<dbReference type="OrthoDB" id="428159at2759"/>
<feature type="domain" description="Vacuolar protein sorting-associated protein 13 VPS13 adaptor binding" evidence="1">
    <location>
        <begin position="2161"/>
        <end position="2453"/>
    </location>
</feature>
<protein>
    <recommendedName>
        <fullName evidence="1">Vacuolar protein sorting-associated protein 13 VPS13 adaptor binding domain-containing protein</fullName>
    </recommendedName>
</protein>
<sequence>MWILIPEAFDYLQLPFSINQGRVGRLSLSFRGKRLGGITPIIIAVEDVFICLSQRDDQELKDGIAAKKAQLAAAELSKLSKRICDNQAGKSFISYITAKVLDSIQLSIRNFHVQYSERQFDSVSLIHNLPVLFLVPLHLLSYYVILAQVLFGLQFSNLTVKQNLVGNYKLRNEAVFYMFENYYVNLSFAAKMVGGQVNKTASIEGLEIYCTTSKGDIDSMGLDDAVDSKSWCSARNGGNEFDYLLQPLNVSVSLGVNRAGKLDSDLPQYSIRADLNELAVSLNEIQLKRILISIRLLEHEQFTGEADERLRHNFQVLVMLKTESGCKFDTFVSGVGMDVTVLGVVLYRENRMDGKDYGGTMLKNPLLADVRLKLKKTSWRYLGQRLSFRRKYINLYQTKLEFLHREQAIDEYIIQDLEQMEKESDIDDILSYRSVAELKLQEVLSNSLSSNMEVNGTHSFIEKSQNDERSSSGSRGWLNWISRGMLGAGGTDDSTQFSGVVSDEVVKDIYEATEFQPSVLSSGDVDANYKMFTCAMKFTVGCITATLQSKQILEGDASIVVVYDGLASRLVDILLQRVIGRKPALKSLTDGNVREDEPPSCRFQVDMSPKRDIELSVKVMLQLLEVSCDLELFLSLWELFTVLKSFEFQLERVLLSLNGIEDVRTRLLSKVEYILSSHKKLSWDVNVINIIINVPWRKATQEEHKLVLKLKSFSYTSKFDADSVASIIEEQSSIPKRFSSSISASNIFTGFQIQDLYNYFEVKLNDIELILISLQHAQAISILEKFCASVALASCIISDQSVLKQLEVYVNLSALNASFSPPIYESVMAFIAHMENLCSRTEPLMLTNPNSPVGITNRPGAFDFGFGFSVSARLDLVSFCFDLANDGENSSELMFSLQGLDIWLSRTQFDECWVCTKALKITTSPLRGENDGHILSLSGKQLSSNSANQEDLGIRHGNQDGNLESLTEVCFLLHYEAYRRADTVVNKCTVGLNDIDFHCYPYIVGLLVGFYNKLSAYGSPFTSDDSFSLVTEAKSPRRMAGLEFERFGYSNFIETGSSDHASISLDNYPFVTLCNSASLGSIESSLRYPVADWRRLFNLRERKIRSTKFCLKNGFKTFDASPLTFTSVVDTSAAPGIISDANLLNIDINLCGVRVHFHDSSCIVGTVALPTLKSSLSIFEDTMDLLCSAEGLVLTSSWWTKNFQEFLWGPSLPNLSPILNLRVRKGKFGSLPSDLEVSIGIQHVYCMLPPEFLAIIIGYFSLPDWSSNLSEQPMKMENKSHVVYKFEILDSTLILPVEHDDHQFLKIEMQQLCCSFIDKCAPNDAMMNIPPDYMVPAHKFAKANHCLNMFGRDLSLSFLLSREDEHGCLELDQDTGCGNITLIAALSLDLRVWLPCDDESCFESSSVSTCIMSRITNCELFADGMICWLSNALVEFMTCHMFLFVNFILPINTSVFLSLMIDCYSLDGFEALLDVIDQFSSVDDHSKNFESDVLHFLQWKRSQKENCEVLPAASGTVSLEVQCSVDSLLIKLYHSREGSTLQEPIAKIDVKFKCSASLVNETLMVLDFGFSSLALYSLPSSVMLAQCTGSSSASSALHFCFLKSVEGENELDISLPSVSIWLHLFDWTGIIDLCNSCAKRMAEIEAVRASAMSSSKYLVDPTETVIYAVSQNSPQNISVPSSYVHNYVKQDSVSLIVRSENIGLTVHFPVCATEFVPGEIQAAIVQERRPQDVTSNTTEGKNNKFITVTTHSRRTELSMVGKIVTLKCSLQKAVGTVGICEDESITTWPLFETSQVVVSTEICNSQLESVNINLGVQCDRLDVQLSHQVLCFWHGVQLDIAEAGTSRSLFGHMDFKIQLRKISFLVSDERWSFGGPLLEIAMRNFLLHGIVTENSMESSVASDLEVNYNNIHKVFWEPFVEPWKFQINMIRKQEMTAHLNSSILTDIDVTSTMQLNLNCTESLVEVYSSILHILSRTLEMVNDAWHLGPNDPFENQRSSSSQLSENVQEGSYAPYVLQNLTSLPLGYHVFKGLVNADEFDFSEMKDAKSIQPGSSVAIYLNETPEEQLFRCGPAQSSDRLSEKQSNGAVHHFMSVQLDGMFLPSPPISMDLVGLTYFEVDFTKVLKRTEMEKTRNVSKYDMDLEENARFNTDGGFVVPVVFDVSVQRYTKLIRLYSTVILANATSVPLELRFDIPFGLSPKVLDPIYPDQEFPLPLHLAEAGRMRWRPLGNSYLWSEVHDISNILSHESKIGFLRSFVCYPSHPSSDPFRCCISVQSFSLPSSKKLKKGSYNTSRQSVESFDGGQKKSSNRFIHQVTLSAPLVVINYLPDEVSLAIESGGVTRTVLLSEVETSFHHIDPSYDLGMEFCIHGFRPSTLKFPRAETFCTLAKFSGTKFSLTEIVSFDSDSSDGLLCVTVEKMMDAFSGARELFIYVPFLLYNCTGFPLNISECNSEMKGSHCTIPSCYVLVEDECLQGRKVGLSHLSFDQDSHSRAPHIISSGSSSAKNNIFISRRDATSHLGRSISKPLILSSSSGPLQEQSDKHDLVCQKASFEKCSSTDSIDTGRGEVKACMYSPHGVSSANEIMVRVSRHEFVMENASHSTWSRPFLLIPPSGSSTVVVPQSSSKSALIISVTSSDVAGSFAGRTQAIAFQPRYIISNVCSKKICYKQKGTDYSVRLGIGQHHHLHWKDTTRELLVSICFDEPGWEWSGSFLPDHLGDTQVKMRNNAGVLRMIRVEVQNANVSAKDEKIIGSLHGNSGTNLILLSDDDTGFMPYRIDNFSKERLRVYQQKCENFDTVIQSYTSCPYAWDEPCFPHRLTVEVPGQRVIGSYALDDLKEYIPVHLKATAEKPERTLLLSVHAEGAIKVLGIVDSSFHVLKDVKDPSPPWFREKTKHEQKQKDVFYYKEKFSVTIPYIGICLINSFPQELLFACAQNISLNLLQSLDQQKISFQISSLQIDNQLQTTPYPVILSFNQEYRGSTEGQRVKDDIAKSKSDRVLQRSREPILSLAVATWRKKDISLVSFEYISLRVANFRLELDQEVILRLLDFYKAVSSRFESNVLPFSDPKHPPLLCDVGFIHAQTREYFKTIDSQLHGINLSSLSKSQVNSAALPSVVPIGAPWQQISFLDGRQKKIYVELFDLAPVKFTLRQRGLMALADVEGARIHLKQFRIEHQMASWESMQDILIRHYTRQLLHEMYKVNGVKWCLVSAGVIGNPMGFARSLGLGIRDFLSSPTGLITGMAQGTTSLVSNTVYALSDAATQFSKAAQKGIVAFTFDDQSVARMESNRKVQLHTAKGVINEVLETKFYPGILNVH</sequence>
<reference evidence="2" key="1">
    <citation type="journal article" date="2020" name="bioRxiv">
        <title>Hybrid origin of Populus tomentosa Carr. identified through genome sequencing and phylogenomic analysis.</title>
        <authorList>
            <person name="An X."/>
            <person name="Gao K."/>
            <person name="Chen Z."/>
            <person name="Li J."/>
            <person name="Yang X."/>
            <person name="Yang X."/>
            <person name="Zhou J."/>
            <person name="Guo T."/>
            <person name="Zhao T."/>
            <person name="Huang S."/>
            <person name="Miao D."/>
            <person name="Khan W.U."/>
            <person name="Rao P."/>
            <person name="Ye M."/>
            <person name="Lei B."/>
            <person name="Liao W."/>
            <person name="Wang J."/>
            <person name="Ji L."/>
            <person name="Li Y."/>
            <person name="Guo B."/>
            <person name="Mustafa N.S."/>
            <person name="Li S."/>
            <person name="Yun Q."/>
            <person name="Keller S.R."/>
            <person name="Mao J."/>
            <person name="Zhang R."/>
            <person name="Strauss S.H."/>
        </authorList>
    </citation>
    <scope>NUCLEOTIDE SEQUENCE</scope>
    <source>
        <strain evidence="2">GM15</strain>
        <tissue evidence="2">Leaf</tissue>
    </source>
</reference>
<accession>A0A8X8DLN2</accession>
<dbReference type="EMBL" id="JAAWWB010000001">
    <property type="protein sequence ID" value="KAG6794158.1"/>
    <property type="molecule type" value="Genomic_DNA"/>
</dbReference>
<evidence type="ECO:0000313" key="3">
    <source>
        <dbReference type="Proteomes" id="UP000886885"/>
    </source>
</evidence>
<dbReference type="PANTHER" id="PTHR16166:SF143">
    <property type="entry name" value="PROTEIN SORTING-ASSOCIATED PROTEIN, PUTATIVE (DUF1162)-RELATED"/>
    <property type="match status" value="1"/>
</dbReference>
<proteinExistence type="predicted"/>
<dbReference type="InterPro" id="IPR026847">
    <property type="entry name" value="VPS13"/>
</dbReference>
<organism evidence="2 3">
    <name type="scientific">Populus tomentosa</name>
    <name type="common">Chinese white poplar</name>
    <dbReference type="NCBI Taxonomy" id="118781"/>
    <lineage>
        <taxon>Eukaryota</taxon>
        <taxon>Viridiplantae</taxon>
        <taxon>Streptophyta</taxon>
        <taxon>Embryophyta</taxon>
        <taxon>Tracheophyta</taxon>
        <taxon>Spermatophyta</taxon>
        <taxon>Magnoliopsida</taxon>
        <taxon>eudicotyledons</taxon>
        <taxon>Gunneridae</taxon>
        <taxon>Pentapetalae</taxon>
        <taxon>rosids</taxon>
        <taxon>fabids</taxon>
        <taxon>Malpighiales</taxon>
        <taxon>Salicaceae</taxon>
        <taxon>Saliceae</taxon>
        <taxon>Populus</taxon>
    </lineage>
</organism>
<dbReference type="GO" id="GO:0045053">
    <property type="term" value="P:protein retention in Golgi apparatus"/>
    <property type="evidence" value="ECO:0007669"/>
    <property type="project" value="TreeGrafter"/>
</dbReference>
<dbReference type="Proteomes" id="UP000886885">
    <property type="component" value="Chromosome 1A"/>
</dbReference>
<comment type="caution">
    <text evidence="2">The sequence shown here is derived from an EMBL/GenBank/DDBJ whole genome shotgun (WGS) entry which is preliminary data.</text>
</comment>